<dbReference type="Pfam" id="PF03453">
    <property type="entry name" value="MoeA_N"/>
    <property type="match status" value="1"/>
</dbReference>
<evidence type="ECO:0000313" key="8">
    <source>
        <dbReference type="Proteomes" id="UP001611075"/>
    </source>
</evidence>
<evidence type="ECO:0000313" key="7">
    <source>
        <dbReference type="EMBL" id="MFI0793860.1"/>
    </source>
</evidence>
<dbReference type="CDD" id="cd00887">
    <property type="entry name" value="MoeA"/>
    <property type="match status" value="1"/>
</dbReference>
<dbReference type="Proteomes" id="UP001611075">
    <property type="component" value="Unassembled WGS sequence"/>
</dbReference>
<comment type="cofactor">
    <cofactor evidence="5">
        <name>Mg(2+)</name>
        <dbReference type="ChEBI" id="CHEBI:18420"/>
    </cofactor>
</comment>
<dbReference type="Gene3D" id="2.170.190.11">
    <property type="entry name" value="Molybdopterin biosynthesis moea protein, domain 3"/>
    <property type="match status" value="1"/>
</dbReference>
<reference evidence="7 8" key="1">
    <citation type="submission" date="2024-10" db="EMBL/GenBank/DDBJ databases">
        <title>The Natural Products Discovery Center: Release of the First 8490 Sequenced Strains for Exploring Actinobacteria Biosynthetic Diversity.</title>
        <authorList>
            <person name="Kalkreuter E."/>
            <person name="Kautsar S.A."/>
            <person name="Yang D."/>
            <person name="Bader C.D."/>
            <person name="Teijaro C.N."/>
            <person name="Fluegel L."/>
            <person name="Davis C.M."/>
            <person name="Simpson J.R."/>
            <person name="Lauterbach L."/>
            <person name="Steele A.D."/>
            <person name="Gui C."/>
            <person name="Meng S."/>
            <person name="Li G."/>
            <person name="Viehrig K."/>
            <person name="Ye F."/>
            <person name="Su P."/>
            <person name="Kiefer A.F."/>
            <person name="Nichols A."/>
            <person name="Cepeda A.J."/>
            <person name="Yan W."/>
            <person name="Fan B."/>
            <person name="Jiang Y."/>
            <person name="Adhikari A."/>
            <person name="Zheng C.-J."/>
            <person name="Schuster L."/>
            <person name="Cowan T.M."/>
            <person name="Smanski M.J."/>
            <person name="Chevrette M.G."/>
            <person name="De Carvalho L.P.S."/>
            <person name="Shen B."/>
        </authorList>
    </citation>
    <scope>NUCLEOTIDE SEQUENCE [LARGE SCALE GENOMIC DNA]</scope>
    <source>
        <strain evidence="7 8">NPDC021253</strain>
    </source>
</reference>
<dbReference type="InterPro" id="IPR036425">
    <property type="entry name" value="MoaB/Mog-like_dom_sf"/>
</dbReference>
<dbReference type="PANTHER" id="PTHR10192">
    <property type="entry name" value="MOLYBDOPTERIN BIOSYNTHESIS PROTEIN"/>
    <property type="match status" value="1"/>
</dbReference>
<protein>
    <recommendedName>
        <fullName evidence="5">Molybdopterin molybdenumtransferase</fullName>
        <ecNumber evidence="5">2.10.1.1</ecNumber>
    </recommendedName>
</protein>
<evidence type="ECO:0000259" key="6">
    <source>
        <dbReference type="SMART" id="SM00852"/>
    </source>
</evidence>
<keyword evidence="8" id="KW-1185">Reference proteome</keyword>
<comment type="catalytic activity">
    <reaction evidence="4">
        <text>adenylyl-molybdopterin + molybdate = Mo-molybdopterin + AMP + H(+)</text>
        <dbReference type="Rhea" id="RHEA:35047"/>
        <dbReference type="ChEBI" id="CHEBI:15378"/>
        <dbReference type="ChEBI" id="CHEBI:36264"/>
        <dbReference type="ChEBI" id="CHEBI:62727"/>
        <dbReference type="ChEBI" id="CHEBI:71302"/>
        <dbReference type="ChEBI" id="CHEBI:456215"/>
        <dbReference type="EC" id="2.10.1.1"/>
    </reaction>
</comment>
<keyword evidence="5" id="KW-0808">Transferase</keyword>
<comment type="pathway">
    <text evidence="5">Cofactor biosynthesis; molybdopterin biosynthesis.</text>
</comment>
<dbReference type="InterPro" id="IPR005110">
    <property type="entry name" value="MoeA_linker/N"/>
</dbReference>
<dbReference type="Gene3D" id="3.90.105.10">
    <property type="entry name" value="Molybdopterin biosynthesis moea protein, domain 2"/>
    <property type="match status" value="1"/>
</dbReference>
<gene>
    <name evidence="7" type="ORF">ACH4OY_14385</name>
</gene>
<keyword evidence="5" id="KW-0501">Molybdenum cofactor biosynthesis</keyword>
<dbReference type="RefSeq" id="WP_396679665.1">
    <property type="nucleotide sequence ID" value="NZ_JBIRPU010000008.1"/>
</dbReference>
<keyword evidence="5" id="KW-0479">Metal-binding</keyword>
<dbReference type="SUPFAM" id="SSF63882">
    <property type="entry name" value="MoeA N-terminal region -like"/>
    <property type="match status" value="1"/>
</dbReference>
<evidence type="ECO:0000256" key="5">
    <source>
        <dbReference type="RuleBase" id="RU365090"/>
    </source>
</evidence>
<proteinExistence type="inferred from homology"/>
<comment type="caution">
    <text evidence="7">The sequence shown here is derived from an EMBL/GenBank/DDBJ whole genome shotgun (WGS) entry which is preliminary data.</text>
</comment>
<dbReference type="Pfam" id="PF00994">
    <property type="entry name" value="MoCF_biosynth"/>
    <property type="match status" value="1"/>
</dbReference>
<dbReference type="Gene3D" id="2.40.340.10">
    <property type="entry name" value="MoeA, C-terminal, domain IV"/>
    <property type="match status" value="1"/>
</dbReference>
<evidence type="ECO:0000256" key="3">
    <source>
        <dbReference type="ARBA" id="ARBA00022505"/>
    </source>
</evidence>
<sequence length="397" mass="41277">MTIAPGRPRHDHPARPAAEWAAARMLAHTLPAALPEESVPLAAATGRTLAAPLRAAVALPGFDNSAMDGYAVRGDGPWRVVDRILAGRTHTVASLVAHTAVEVATGAPVPDDADRVVPYEAADRTGDVVRATPGDRRHIRRAGEYAQPGQELAPAGSRVTPTTVGLAASVGLDMLTVHARPRVRLVISGDELVHTGLPRWGRVRDAIGPMLGPLLSAWGAALLDSRMVGDHPDWFAGAIADSTADADVTIVCGASSVGPADGLHSSLRRLRAVVHVDGVACRPGHPQILAQVGPRWIVGLPGNPYAALVAALTLVDPVLAALTGRSLAELDAAVLAGPLRPDDRNTRIVPVRRRDGQLRLVEGAHPGYLGAAATADAFAVVLPGWQPGDNVSLLTLP</sequence>
<dbReference type="SUPFAM" id="SSF53218">
    <property type="entry name" value="Molybdenum cofactor biosynthesis proteins"/>
    <property type="match status" value="1"/>
</dbReference>
<dbReference type="InterPro" id="IPR036135">
    <property type="entry name" value="MoeA_linker/N_sf"/>
</dbReference>
<dbReference type="EC" id="2.10.1.1" evidence="5"/>
<organism evidence="7 8">
    <name type="scientific">Micromonospora rubida</name>
    <dbReference type="NCBI Taxonomy" id="2697657"/>
    <lineage>
        <taxon>Bacteria</taxon>
        <taxon>Bacillati</taxon>
        <taxon>Actinomycetota</taxon>
        <taxon>Actinomycetes</taxon>
        <taxon>Micromonosporales</taxon>
        <taxon>Micromonosporaceae</taxon>
        <taxon>Micromonospora</taxon>
    </lineage>
</organism>
<dbReference type="EMBL" id="JBIRPU010000008">
    <property type="protein sequence ID" value="MFI0793860.1"/>
    <property type="molecule type" value="Genomic_DNA"/>
</dbReference>
<comment type="function">
    <text evidence="1 5">Catalyzes the insertion of molybdate into adenylated molybdopterin with the concomitant release of AMP.</text>
</comment>
<accession>A0ABW7SJI8</accession>
<feature type="domain" description="MoaB/Mog" evidence="6">
    <location>
        <begin position="184"/>
        <end position="321"/>
    </location>
</feature>
<dbReference type="InterPro" id="IPR001453">
    <property type="entry name" value="MoaB/Mog_dom"/>
</dbReference>
<evidence type="ECO:0000256" key="1">
    <source>
        <dbReference type="ARBA" id="ARBA00002901"/>
    </source>
</evidence>
<dbReference type="Gene3D" id="3.40.980.10">
    <property type="entry name" value="MoaB/Mog-like domain"/>
    <property type="match status" value="1"/>
</dbReference>
<evidence type="ECO:0000256" key="2">
    <source>
        <dbReference type="ARBA" id="ARBA00010763"/>
    </source>
</evidence>
<evidence type="ECO:0000256" key="4">
    <source>
        <dbReference type="ARBA" id="ARBA00047317"/>
    </source>
</evidence>
<dbReference type="SMART" id="SM00852">
    <property type="entry name" value="MoCF_biosynth"/>
    <property type="match status" value="1"/>
</dbReference>
<dbReference type="PANTHER" id="PTHR10192:SF5">
    <property type="entry name" value="GEPHYRIN"/>
    <property type="match status" value="1"/>
</dbReference>
<comment type="similarity">
    <text evidence="2 5">Belongs to the MoeA family.</text>
</comment>
<dbReference type="InterPro" id="IPR036688">
    <property type="entry name" value="MoeA_C_domain_IV_sf"/>
</dbReference>
<name>A0ABW7SJI8_9ACTN</name>
<keyword evidence="5" id="KW-0460">Magnesium</keyword>
<dbReference type="InterPro" id="IPR038987">
    <property type="entry name" value="MoeA-like"/>
</dbReference>
<keyword evidence="3 5" id="KW-0500">Molybdenum</keyword>